<feature type="region of interest" description="Disordered" evidence="10">
    <location>
        <begin position="1"/>
        <end position="21"/>
    </location>
</feature>
<dbReference type="PANTHER" id="PTHR10015:SF333">
    <property type="entry name" value="HEAT STRESS TRANSCRIPTION FACTOR B-2A"/>
    <property type="match status" value="1"/>
</dbReference>
<dbReference type="Gramene" id="Kaladp0055s0364.1.v1.1">
    <property type="protein sequence ID" value="Kaladp0055s0364.1.v1.1"/>
    <property type="gene ID" value="Kaladp0055s0364.v1.1"/>
</dbReference>
<feature type="compositionally biased region" description="Basic and acidic residues" evidence="10">
    <location>
        <begin position="331"/>
        <end position="345"/>
    </location>
</feature>
<dbReference type="GO" id="GO:0000978">
    <property type="term" value="F:RNA polymerase II cis-regulatory region sequence-specific DNA binding"/>
    <property type="evidence" value="ECO:0007669"/>
    <property type="project" value="TreeGrafter"/>
</dbReference>
<keyword evidence="8" id="KW-0539">Nucleus</keyword>
<dbReference type="PRINTS" id="PR00056">
    <property type="entry name" value="HSFDOMAIN"/>
</dbReference>
<evidence type="ECO:0000256" key="10">
    <source>
        <dbReference type="SAM" id="MobiDB-lite"/>
    </source>
</evidence>
<feature type="compositionally biased region" description="Polar residues" evidence="10">
    <location>
        <begin position="150"/>
        <end position="168"/>
    </location>
</feature>
<dbReference type="PANTHER" id="PTHR10015">
    <property type="entry name" value="HEAT SHOCK TRANSCRIPTION FACTOR"/>
    <property type="match status" value="1"/>
</dbReference>
<dbReference type="InterPro" id="IPR000232">
    <property type="entry name" value="HSF_DNA-bd"/>
</dbReference>
<feature type="region of interest" description="Disordered" evidence="10">
    <location>
        <begin position="328"/>
        <end position="357"/>
    </location>
</feature>
<evidence type="ECO:0000256" key="6">
    <source>
        <dbReference type="ARBA" id="ARBA00023125"/>
    </source>
</evidence>
<evidence type="ECO:0000313" key="12">
    <source>
        <dbReference type="EnsemblPlants" id="Kaladp0055s0364.1.v1.1"/>
    </source>
</evidence>
<dbReference type="GO" id="GO:0006357">
    <property type="term" value="P:regulation of transcription by RNA polymerase II"/>
    <property type="evidence" value="ECO:0007669"/>
    <property type="project" value="TreeGrafter"/>
</dbReference>
<dbReference type="Proteomes" id="UP000594263">
    <property type="component" value="Unplaced"/>
</dbReference>
<evidence type="ECO:0000313" key="13">
    <source>
        <dbReference type="Proteomes" id="UP000594263"/>
    </source>
</evidence>
<sequence>MAHQPPPLPLGEQIVAVDLPPPPPTVPDAQRFIPTPFLTKTYQLVDDISIDSIISWNEDGTAFVVWNPAEFARDVLPKYFKHNNFSSFVRQLNTYGFRKVMPDRWEFSNDCFRRGDKRLLCDIVRRKLMSGVSGSSSALTVSAQPVLMDPSTSQSGEGQVFSSNSTPTSAAPMATVFLDHQNNSGNNIGSSSSNNCGTAARAHLIDENDRLKKENTQLWKELSQMKSMCTNIYSMMSNYNPGSGPVPGLGHGLGPPTHAAAGCGSSNNSSQAESVMNPAMNPVAIDLMSSRRLLAAVAEIQAATPAAQPAAEENLCMHSRLFGFQLGSKRARGDGSSDPMDHEDLLQLQQPGPSFNH</sequence>
<proteinExistence type="inferred from homology"/>
<organism evidence="12 13">
    <name type="scientific">Kalanchoe fedtschenkoi</name>
    <name type="common">Lavender scallops</name>
    <name type="synonym">South American air plant</name>
    <dbReference type="NCBI Taxonomy" id="63787"/>
    <lineage>
        <taxon>Eukaryota</taxon>
        <taxon>Viridiplantae</taxon>
        <taxon>Streptophyta</taxon>
        <taxon>Embryophyta</taxon>
        <taxon>Tracheophyta</taxon>
        <taxon>Spermatophyta</taxon>
        <taxon>Magnoliopsida</taxon>
        <taxon>eudicotyledons</taxon>
        <taxon>Gunneridae</taxon>
        <taxon>Pentapetalae</taxon>
        <taxon>Saxifragales</taxon>
        <taxon>Crassulaceae</taxon>
        <taxon>Kalanchoe</taxon>
    </lineage>
</organism>
<dbReference type="FunFam" id="1.10.10.10:FF:000037">
    <property type="entry name" value="Heat stress transcription factor B-4"/>
    <property type="match status" value="1"/>
</dbReference>
<dbReference type="Gene3D" id="1.10.10.10">
    <property type="entry name" value="Winged helix-like DNA-binding domain superfamily/Winged helix DNA-binding domain"/>
    <property type="match status" value="1"/>
</dbReference>
<keyword evidence="7" id="KW-0804">Transcription</keyword>
<dbReference type="InterPro" id="IPR036388">
    <property type="entry name" value="WH-like_DNA-bd_sf"/>
</dbReference>
<dbReference type="EnsemblPlants" id="Kaladp0055s0364.1.v1.1">
    <property type="protein sequence ID" value="Kaladp0055s0364.1.v1.1"/>
    <property type="gene ID" value="Kaladp0055s0364.v1.1"/>
</dbReference>
<keyword evidence="3" id="KW-0597">Phosphoprotein</keyword>
<comment type="subcellular location">
    <subcellularLocation>
        <location evidence="1">Nucleus</location>
    </subcellularLocation>
</comment>
<keyword evidence="13" id="KW-1185">Reference proteome</keyword>
<dbReference type="SUPFAM" id="SSF46785">
    <property type="entry name" value="Winged helix' DNA-binding domain"/>
    <property type="match status" value="1"/>
</dbReference>
<evidence type="ECO:0000256" key="4">
    <source>
        <dbReference type="ARBA" id="ARBA00023015"/>
    </source>
</evidence>
<dbReference type="GO" id="GO:0003700">
    <property type="term" value="F:DNA-binding transcription factor activity"/>
    <property type="evidence" value="ECO:0007669"/>
    <property type="project" value="InterPro"/>
</dbReference>
<dbReference type="AlphaFoldDB" id="A0A7N0U712"/>
<dbReference type="InterPro" id="IPR036390">
    <property type="entry name" value="WH_DNA-bd_sf"/>
</dbReference>
<accession>A0A7N0U712</accession>
<keyword evidence="5" id="KW-0346">Stress response</keyword>
<feature type="region of interest" description="Disordered" evidence="10">
    <location>
        <begin position="149"/>
        <end position="168"/>
    </location>
</feature>
<dbReference type="Gramene" id="Kaladp0055s0364.3.v1.1">
    <property type="protein sequence ID" value="Kaladp0055s0364.3.v1.1"/>
    <property type="gene ID" value="Kaladp0055s0364.v1.1"/>
</dbReference>
<evidence type="ECO:0000256" key="3">
    <source>
        <dbReference type="ARBA" id="ARBA00022553"/>
    </source>
</evidence>
<dbReference type="EnsemblPlants" id="Kaladp0055s0364.2.v1.1">
    <property type="protein sequence ID" value="Kaladp0055s0364.2.v1.1"/>
    <property type="gene ID" value="Kaladp0055s0364.v1.1"/>
</dbReference>
<comment type="subunit">
    <text evidence="2">Homotrimer.</text>
</comment>
<evidence type="ECO:0000259" key="11">
    <source>
        <dbReference type="PROSITE" id="PS00434"/>
    </source>
</evidence>
<dbReference type="GO" id="GO:0005634">
    <property type="term" value="C:nucleus"/>
    <property type="evidence" value="ECO:0007669"/>
    <property type="project" value="UniProtKB-SubCell"/>
</dbReference>
<evidence type="ECO:0000256" key="9">
    <source>
        <dbReference type="RuleBase" id="RU004020"/>
    </source>
</evidence>
<keyword evidence="6" id="KW-0238">DNA-binding</keyword>
<keyword evidence="4" id="KW-0805">Transcription regulation</keyword>
<feature type="domain" description="HSF-type DNA-binding" evidence="11">
    <location>
        <begin position="76"/>
        <end position="100"/>
    </location>
</feature>
<dbReference type="Pfam" id="PF00447">
    <property type="entry name" value="HSF_DNA-bind"/>
    <property type="match status" value="1"/>
</dbReference>
<dbReference type="SMART" id="SM00415">
    <property type="entry name" value="HSF"/>
    <property type="match status" value="1"/>
</dbReference>
<evidence type="ECO:0000256" key="2">
    <source>
        <dbReference type="ARBA" id="ARBA00011233"/>
    </source>
</evidence>
<dbReference type="PROSITE" id="PS00434">
    <property type="entry name" value="HSF_DOMAIN"/>
    <property type="match status" value="1"/>
</dbReference>
<name>A0A7N0U712_KALFE</name>
<evidence type="ECO:0000256" key="5">
    <source>
        <dbReference type="ARBA" id="ARBA00023016"/>
    </source>
</evidence>
<protein>
    <recommendedName>
        <fullName evidence="11">HSF-type DNA-binding domain-containing protein</fullName>
    </recommendedName>
</protein>
<evidence type="ECO:0000256" key="1">
    <source>
        <dbReference type="ARBA" id="ARBA00004123"/>
    </source>
</evidence>
<feature type="compositionally biased region" description="Polar residues" evidence="10">
    <location>
        <begin position="347"/>
        <end position="357"/>
    </location>
</feature>
<evidence type="ECO:0000256" key="7">
    <source>
        <dbReference type="ARBA" id="ARBA00023163"/>
    </source>
</evidence>
<dbReference type="EnsemblPlants" id="Kaladp0055s0364.3.v1.1">
    <property type="protein sequence ID" value="Kaladp0055s0364.3.v1.1"/>
    <property type="gene ID" value="Kaladp0055s0364.v1.1"/>
</dbReference>
<comment type="similarity">
    <text evidence="9">Belongs to the HSF family.</text>
</comment>
<dbReference type="Gramene" id="Kaladp0055s0364.2.v1.1">
    <property type="protein sequence ID" value="Kaladp0055s0364.2.v1.1"/>
    <property type="gene ID" value="Kaladp0055s0364.v1.1"/>
</dbReference>
<evidence type="ECO:0000256" key="8">
    <source>
        <dbReference type="ARBA" id="ARBA00023242"/>
    </source>
</evidence>
<reference evidence="12" key="1">
    <citation type="submission" date="2021-01" db="UniProtKB">
        <authorList>
            <consortium name="EnsemblPlants"/>
        </authorList>
    </citation>
    <scope>IDENTIFICATION</scope>
</reference>